<keyword evidence="4" id="KW-0720">Serine protease</keyword>
<reference evidence="5 6" key="1">
    <citation type="submission" date="2023-04" db="EMBL/GenBank/DDBJ databases">
        <title>Fusibacter bizertensis strain WBS, isolated from littoral bottom sediments of the Arctic seas - biochemical and genomic analysis.</title>
        <authorList>
            <person name="Brioukhanov A.L."/>
        </authorList>
    </citation>
    <scope>NUCLEOTIDE SEQUENCE [LARGE SCALE GENOMIC DNA]</scope>
    <source>
        <strain evidence="5 6">WBS</strain>
    </source>
</reference>
<evidence type="ECO:0000256" key="2">
    <source>
        <dbReference type="ARBA" id="ARBA00022670"/>
    </source>
</evidence>
<evidence type="ECO:0000256" key="1">
    <source>
        <dbReference type="ARBA" id="ARBA00006534"/>
    </source>
</evidence>
<dbReference type="Proteomes" id="UP001158045">
    <property type="component" value="Unassembled WGS sequence"/>
</dbReference>
<keyword evidence="6" id="KW-1185">Reference proteome</keyword>
<sequence length="220" mass="25794">MNVLLDSSNFHEEWAFERFSKFIDQTTQITVIPFAFHEEWVKDNNEWYECYDRFEGKFYKDIVNSFLHFGVCEAHIRWINYFENTAIDLSELLKSTDIIYFIGGFPDMTISRLIELDMMESINAFEGIIMGWSAGASMQSAKYYIAPDKYYKIYSRHIGLNHINDFAVQVHYSGATEQIESMRKFIKDTGLRVYTLERNSAVIVKDDQLELIGNAKEYIG</sequence>
<keyword evidence="2" id="KW-0645">Protease</keyword>
<proteinExistence type="inferred from homology"/>
<dbReference type="Gene3D" id="3.40.50.880">
    <property type="match status" value="1"/>
</dbReference>
<dbReference type="SUPFAM" id="SSF52317">
    <property type="entry name" value="Class I glutamine amidotransferase-like"/>
    <property type="match status" value="1"/>
</dbReference>
<accession>A0ABT6NH39</accession>
<comment type="caution">
    <text evidence="5">The sequence shown here is derived from an EMBL/GenBank/DDBJ whole genome shotgun (WGS) entry which is preliminary data.</text>
</comment>
<evidence type="ECO:0000313" key="6">
    <source>
        <dbReference type="Proteomes" id="UP001158045"/>
    </source>
</evidence>
<organism evidence="5 6">
    <name type="scientific">Fusibacter bizertensis</name>
    <dbReference type="NCBI Taxonomy" id="1488331"/>
    <lineage>
        <taxon>Bacteria</taxon>
        <taxon>Bacillati</taxon>
        <taxon>Bacillota</taxon>
        <taxon>Clostridia</taxon>
        <taxon>Eubacteriales</taxon>
        <taxon>Eubacteriales Family XII. Incertae Sedis</taxon>
        <taxon>Fusibacter</taxon>
    </lineage>
</organism>
<name>A0ABT6NH39_9FIRM</name>
<comment type="similarity">
    <text evidence="1">Belongs to the peptidase S51 family.</text>
</comment>
<gene>
    <name evidence="5" type="ORF">QE109_16365</name>
</gene>
<evidence type="ECO:0000256" key="3">
    <source>
        <dbReference type="ARBA" id="ARBA00022801"/>
    </source>
</evidence>
<dbReference type="EMBL" id="JARYZI010000016">
    <property type="protein sequence ID" value="MDH8679734.1"/>
    <property type="molecule type" value="Genomic_DNA"/>
</dbReference>
<dbReference type="InterPro" id="IPR005320">
    <property type="entry name" value="Peptidase_S51"/>
</dbReference>
<evidence type="ECO:0000313" key="5">
    <source>
        <dbReference type="EMBL" id="MDH8679734.1"/>
    </source>
</evidence>
<dbReference type="InterPro" id="IPR029062">
    <property type="entry name" value="Class_I_gatase-like"/>
</dbReference>
<keyword evidence="3" id="KW-0378">Hydrolase</keyword>
<dbReference type="RefSeq" id="WP_281095631.1">
    <property type="nucleotide sequence ID" value="NZ_JARYZI010000016.1"/>
</dbReference>
<evidence type="ECO:0000256" key="4">
    <source>
        <dbReference type="ARBA" id="ARBA00022825"/>
    </source>
</evidence>
<protein>
    <submittedName>
        <fullName evidence="5">Type 1 glutamine amidotransferase-like domain-containing protein</fullName>
    </submittedName>
</protein>
<dbReference type="Pfam" id="PF03575">
    <property type="entry name" value="Peptidase_S51"/>
    <property type="match status" value="1"/>
</dbReference>